<comment type="caution">
    <text evidence="1">The sequence shown here is derived from an EMBL/GenBank/DDBJ whole genome shotgun (WGS) entry which is preliminary data.</text>
</comment>
<dbReference type="Proteomes" id="UP001454036">
    <property type="component" value="Unassembled WGS sequence"/>
</dbReference>
<reference evidence="1 2" key="1">
    <citation type="submission" date="2024-01" db="EMBL/GenBank/DDBJ databases">
        <title>The complete chloroplast genome sequence of Lithospermum erythrorhizon: insights into the phylogenetic relationship among Boraginaceae species and the maternal lineages of purple gromwells.</title>
        <authorList>
            <person name="Okada T."/>
            <person name="Watanabe K."/>
        </authorList>
    </citation>
    <scope>NUCLEOTIDE SEQUENCE [LARGE SCALE GENOMIC DNA]</scope>
</reference>
<evidence type="ECO:0000313" key="1">
    <source>
        <dbReference type="EMBL" id="GAA0145045.1"/>
    </source>
</evidence>
<gene>
    <name evidence="1" type="ORF">LIER_05330</name>
</gene>
<protein>
    <submittedName>
        <fullName evidence="1">Uncharacterized protein</fullName>
    </submittedName>
</protein>
<evidence type="ECO:0000313" key="2">
    <source>
        <dbReference type="Proteomes" id="UP001454036"/>
    </source>
</evidence>
<proteinExistence type="predicted"/>
<sequence length="82" mass="9276">MVTFENTSGVEFSTLRIVGLEEDMVTILAAYTPLYRGCATSWPTLRSSYSERNRSWSSSYDRVLHLKGSSRESSDPLLAFTF</sequence>
<dbReference type="AlphaFoldDB" id="A0AAV3P054"/>
<organism evidence="1 2">
    <name type="scientific">Lithospermum erythrorhizon</name>
    <name type="common">Purple gromwell</name>
    <name type="synonym">Lithospermum officinale var. erythrorhizon</name>
    <dbReference type="NCBI Taxonomy" id="34254"/>
    <lineage>
        <taxon>Eukaryota</taxon>
        <taxon>Viridiplantae</taxon>
        <taxon>Streptophyta</taxon>
        <taxon>Embryophyta</taxon>
        <taxon>Tracheophyta</taxon>
        <taxon>Spermatophyta</taxon>
        <taxon>Magnoliopsida</taxon>
        <taxon>eudicotyledons</taxon>
        <taxon>Gunneridae</taxon>
        <taxon>Pentapetalae</taxon>
        <taxon>asterids</taxon>
        <taxon>lamiids</taxon>
        <taxon>Boraginales</taxon>
        <taxon>Boraginaceae</taxon>
        <taxon>Boraginoideae</taxon>
        <taxon>Lithospermeae</taxon>
        <taxon>Lithospermum</taxon>
    </lineage>
</organism>
<dbReference type="EMBL" id="BAABME010000730">
    <property type="protein sequence ID" value="GAA0145045.1"/>
    <property type="molecule type" value="Genomic_DNA"/>
</dbReference>
<name>A0AAV3P054_LITER</name>
<accession>A0AAV3P054</accession>
<keyword evidence="2" id="KW-1185">Reference proteome</keyword>